<comment type="similarity">
    <text evidence="4 12">Belongs to the UPP synthase family.</text>
</comment>
<evidence type="ECO:0000256" key="1">
    <source>
        <dbReference type="ARBA" id="ARBA00001946"/>
    </source>
</evidence>
<name>A0A9P8TMW0_WICPI</name>
<comment type="function">
    <text evidence="10">With NUS1, forms the dehydrodolichyl diphosphate synthase (DDS) complex, an essential component of the dolichol monophosphate (Dol-P) biosynthetic machinery. Adds multiple copies of isopentenyl pyrophosphate (IPP) to farnesyl pyrophosphate (FPP) to produce dehydrodolichyl diphosphate (Dedol-PP), a precursor of dolichol which is utilized as a sugar carrier in protein glycosylation in the endoplasmic reticulum (ER).</text>
</comment>
<comment type="pathway">
    <text evidence="3">Protein modification; protein glycosylation.</text>
</comment>
<comment type="caution">
    <text evidence="13">The sequence shown here is derived from an EMBL/GenBank/DDBJ whole genome shotgun (WGS) entry which is preliminary data.</text>
</comment>
<comment type="subcellular location">
    <subcellularLocation>
        <location evidence="2">Endoplasmic reticulum membrane</location>
        <topology evidence="2">Peripheral membrane protein</topology>
    </subcellularLocation>
</comment>
<dbReference type="AlphaFoldDB" id="A0A9P8TMW0"/>
<dbReference type="Gene3D" id="3.40.1180.10">
    <property type="entry name" value="Decaprenyl diphosphate synthase-like"/>
    <property type="match status" value="1"/>
</dbReference>
<evidence type="ECO:0000256" key="5">
    <source>
        <dbReference type="ARBA" id="ARBA00022679"/>
    </source>
</evidence>
<dbReference type="GO" id="GO:0005789">
    <property type="term" value="C:endoplasmic reticulum membrane"/>
    <property type="evidence" value="ECO:0007669"/>
    <property type="project" value="UniProtKB-SubCell"/>
</dbReference>
<dbReference type="InterPro" id="IPR001441">
    <property type="entry name" value="UPP_synth-like"/>
</dbReference>
<dbReference type="EC" id="2.5.1.-" evidence="12"/>
<dbReference type="InterPro" id="IPR036424">
    <property type="entry name" value="UPP_synth-like_sf"/>
</dbReference>
<dbReference type="FunFam" id="3.40.1180.10:FF:000002">
    <property type="entry name" value="Alkyl transferase"/>
    <property type="match status" value="1"/>
</dbReference>
<sequence>MTESWLSTFPGYLATLEAVKRLFANIIQTGPVPQHIGFVMDGNRRFAKRENIELKEGHNAGFESMAKILEICYECGVKSATVFAFSIENFKRNKMEVMWLMELAKARFTQIVQNGELCEKYGIQIRIIGDKSMLPKDVLEVLNEAERITKENTRAILNVAFPYTSRYEMTNALKNIVSENVDTLDLEAITEKYVEEHLYTGDQPPLDLLIRTSGVGRLSDFMLWQVSKKGEVEMELSEKLWPDLTPWDICWILIKYSFKRSYHNNTVSSLKKVD</sequence>
<proteinExistence type="inferred from homology"/>
<evidence type="ECO:0000256" key="3">
    <source>
        <dbReference type="ARBA" id="ARBA00004922"/>
    </source>
</evidence>
<keyword evidence="5 12" id="KW-0808">Transferase</keyword>
<dbReference type="PANTHER" id="PTHR10291">
    <property type="entry name" value="DEHYDRODOLICHYL DIPHOSPHATE SYNTHASE FAMILY MEMBER"/>
    <property type="match status" value="1"/>
</dbReference>
<reference evidence="13" key="1">
    <citation type="journal article" date="2021" name="Open Biol.">
        <title>Shared evolutionary footprints suggest mitochondrial oxidative damage underlies multiple complex I losses in fungi.</title>
        <authorList>
            <person name="Schikora-Tamarit M.A."/>
            <person name="Marcet-Houben M."/>
            <person name="Nosek J."/>
            <person name="Gabaldon T."/>
        </authorList>
    </citation>
    <scope>NUCLEOTIDE SEQUENCE</scope>
    <source>
        <strain evidence="13">CBS2887</strain>
    </source>
</reference>
<evidence type="ECO:0000256" key="6">
    <source>
        <dbReference type="ARBA" id="ARBA00022824"/>
    </source>
</evidence>
<evidence type="ECO:0000256" key="9">
    <source>
        <dbReference type="ARBA" id="ARBA00047353"/>
    </source>
</evidence>
<reference evidence="13" key="2">
    <citation type="submission" date="2021-01" db="EMBL/GenBank/DDBJ databases">
        <authorList>
            <person name="Schikora-Tamarit M.A."/>
        </authorList>
    </citation>
    <scope>NUCLEOTIDE SEQUENCE</scope>
    <source>
        <strain evidence="13">CBS2887</strain>
    </source>
</reference>
<evidence type="ECO:0000313" key="13">
    <source>
        <dbReference type="EMBL" id="KAH3684559.1"/>
    </source>
</evidence>
<dbReference type="PROSITE" id="PS01066">
    <property type="entry name" value="UPP_SYNTHASE"/>
    <property type="match status" value="1"/>
</dbReference>
<evidence type="ECO:0000256" key="7">
    <source>
        <dbReference type="ARBA" id="ARBA00022842"/>
    </source>
</evidence>
<evidence type="ECO:0000256" key="2">
    <source>
        <dbReference type="ARBA" id="ARBA00004406"/>
    </source>
</evidence>
<dbReference type="EMBL" id="JAEUBG010002406">
    <property type="protein sequence ID" value="KAH3684559.1"/>
    <property type="molecule type" value="Genomic_DNA"/>
</dbReference>
<dbReference type="GO" id="GO:1904423">
    <property type="term" value="C:dehydrodolichyl diphosphate synthase complex"/>
    <property type="evidence" value="ECO:0007669"/>
    <property type="project" value="TreeGrafter"/>
</dbReference>
<evidence type="ECO:0000256" key="10">
    <source>
        <dbReference type="ARBA" id="ARBA00058504"/>
    </source>
</evidence>
<dbReference type="GO" id="GO:0045547">
    <property type="term" value="F:ditrans,polycis-polyprenyl diphosphate synthase [(2E,6E)-farnesyl diphosphate specific] activity"/>
    <property type="evidence" value="ECO:0007669"/>
    <property type="project" value="UniProtKB-EC"/>
</dbReference>
<comment type="cofactor">
    <cofactor evidence="1">
        <name>Mg(2+)</name>
        <dbReference type="ChEBI" id="CHEBI:18420"/>
    </cofactor>
</comment>
<dbReference type="SUPFAM" id="SSF64005">
    <property type="entry name" value="Undecaprenyl diphosphate synthase"/>
    <property type="match status" value="1"/>
</dbReference>
<evidence type="ECO:0000313" key="14">
    <source>
        <dbReference type="Proteomes" id="UP000774326"/>
    </source>
</evidence>
<dbReference type="Pfam" id="PF01255">
    <property type="entry name" value="Prenyltransf"/>
    <property type="match status" value="1"/>
</dbReference>
<dbReference type="PANTHER" id="PTHR10291:SF43">
    <property type="entry name" value="DEHYDRODOLICHYL DIPHOSPHATE SYNTHASE COMPLEX SUBUNIT DHDDS"/>
    <property type="match status" value="1"/>
</dbReference>
<dbReference type="HAMAP" id="MF_01139">
    <property type="entry name" value="ISPT"/>
    <property type="match status" value="1"/>
</dbReference>
<dbReference type="InterPro" id="IPR018520">
    <property type="entry name" value="UPP_synth-like_CS"/>
</dbReference>
<dbReference type="OrthoDB" id="4173905at2759"/>
<dbReference type="GO" id="GO:0016094">
    <property type="term" value="P:polyprenol biosynthetic process"/>
    <property type="evidence" value="ECO:0007669"/>
    <property type="project" value="TreeGrafter"/>
</dbReference>
<evidence type="ECO:0000256" key="11">
    <source>
        <dbReference type="ARBA" id="ARBA00064670"/>
    </source>
</evidence>
<keyword evidence="14" id="KW-1185">Reference proteome</keyword>
<comment type="subunit">
    <text evidence="11">Forms an active dehydrodolichyl diphosphate synthase complex with NUS1.</text>
</comment>
<dbReference type="NCBIfam" id="TIGR00055">
    <property type="entry name" value="uppS"/>
    <property type="match status" value="1"/>
</dbReference>
<organism evidence="13 14">
    <name type="scientific">Wickerhamomyces pijperi</name>
    <name type="common">Yeast</name>
    <name type="synonym">Pichia pijperi</name>
    <dbReference type="NCBI Taxonomy" id="599730"/>
    <lineage>
        <taxon>Eukaryota</taxon>
        <taxon>Fungi</taxon>
        <taxon>Dikarya</taxon>
        <taxon>Ascomycota</taxon>
        <taxon>Saccharomycotina</taxon>
        <taxon>Saccharomycetes</taxon>
        <taxon>Phaffomycetales</taxon>
        <taxon>Wickerhamomycetaceae</taxon>
        <taxon>Wickerhamomyces</taxon>
    </lineage>
</organism>
<evidence type="ECO:0000256" key="8">
    <source>
        <dbReference type="ARBA" id="ARBA00023136"/>
    </source>
</evidence>
<accession>A0A9P8TMW0</accession>
<keyword evidence="8" id="KW-0472">Membrane</keyword>
<keyword evidence="6" id="KW-0256">Endoplasmic reticulum</keyword>
<dbReference type="Proteomes" id="UP000774326">
    <property type="component" value="Unassembled WGS sequence"/>
</dbReference>
<protein>
    <recommendedName>
        <fullName evidence="12">Alkyl transferase</fullName>
        <ecNumber evidence="12">2.5.1.-</ecNumber>
    </recommendedName>
</protein>
<evidence type="ECO:0000256" key="4">
    <source>
        <dbReference type="ARBA" id="ARBA00005432"/>
    </source>
</evidence>
<dbReference type="CDD" id="cd00475">
    <property type="entry name" value="Cis_IPPS"/>
    <property type="match status" value="1"/>
</dbReference>
<dbReference type="GO" id="GO:0005811">
    <property type="term" value="C:lipid droplet"/>
    <property type="evidence" value="ECO:0007669"/>
    <property type="project" value="TreeGrafter"/>
</dbReference>
<evidence type="ECO:0000256" key="12">
    <source>
        <dbReference type="RuleBase" id="RU363018"/>
    </source>
</evidence>
<comment type="catalytic activity">
    <reaction evidence="9">
        <text>n isopentenyl diphosphate + (2E,6E)-farnesyl diphosphate = a di-trans,poly-cis-polyprenyl diphosphate + n diphosphate</text>
        <dbReference type="Rhea" id="RHEA:53008"/>
        <dbReference type="Rhea" id="RHEA-COMP:19494"/>
        <dbReference type="ChEBI" id="CHEBI:33019"/>
        <dbReference type="ChEBI" id="CHEBI:128769"/>
        <dbReference type="ChEBI" id="CHEBI:136960"/>
        <dbReference type="ChEBI" id="CHEBI:175763"/>
        <dbReference type="EC" id="2.5.1.87"/>
    </reaction>
</comment>
<gene>
    <name evidence="13" type="ORF">WICPIJ_004449</name>
</gene>
<keyword evidence="7" id="KW-0460">Magnesium</keyword>